<dbReference type="PANTHER" id="PTHR45947:SF3">
    <property type="entry name" value="SULFOQUINOVOSYL TRANSFERASE SQD2"/>
    <property type="match status" value="1"/>
</dbReference>
<dbReference type="InterPro" id="IPR023881">
    <property type="entry name" value="Thiol_BshA"/>
</dbReference>
<gene>
    <name evidence="3" type="primary">bshA</name>
    <name evidence="3" type="ORF">ESA94_14215</name>
</gene>
<dbReference type="OrthoDB" id="9810929at2"/>
<name>A0A4Q1CHB2_9BACT</name>
<dbReference type="PANTHER" id="PTHR45947">
    <property type="entry name" value="SULFOQUINOVOSYL TRANSFERASE SQD2"/>
    <property type="match status" value="1"/>
</dbReference>
<evidence type="ECO:0000313" key="3">
    <source>
        <dbReference type="EMBL" id="RXK59291.1"/>
    </source>
</evidence>
<dbReference type="InterPro" id="IPR050194">
    <property type="entry name" value="Glycosyltransferase_grp1"/>
</dbReference>
<dbReference type="Pfam" id="PF00534">
    <property type="entry name" value="Glycos_transf_1"/>
    <property type="match status" value="1"/>
</dbReference>
<sequence>MKIGIVCYPTFGGSGVLATELGKALAEKGHMVHFITYQQPVRLSGFFTNIFYHEVHIPHYPLFDYPPYETTLASTMVDVALNHDLDLLHVHYAIPHASAAYMAKQILKKKGKDIPVITTLHGTDITLVGKDKTFEPVVTFSINESDAITAVSNNLRKETYHSFQIEKEIEVIYNFVDVKRFDKKPLDAFRKVLAPNGERIITHASNFRKVKRVNDIIHVFAKINKQVPSKLLMVGDGPERPGTEELCRALNICDEVRFLGKQQEMEEILAISDLFMLTSEYESFGLSALEAMAAGVPVLSSNAGGIPEINIHGETGYMANIGDVEELSRLGIDLLKDDDKLNGFKQRAKEQAMKFDIHHIVPLYEELYERFVHVSATS</sequence>
<keyword evidence="4" id="KW-1185">Reference proteome</keyword>
<feature type="domain" description="Glycosyl transferase family 1" evidence="1">
    <location>
        <begin position="189"/>
        <end position="350"/>
    </location>
</feature>
<dbReference type="Pfam" id="PF13439">
    <property type="entry name" value="Glyco_transf_4"/>
    <property type="match status" value="1"/>
</dbReference>
<comment type="caution">
    <text evidence="3">The sequence shown here is derived from an EMBL/GenBank/DDBJ whole genome shotgun (WGS) entry which is preliminary data.</text>
</comment>
<dbReference type="AlphaFoldDB" id="A0A4Q1CHB2"/>
<dbReference type="SUPFAM" id="SSF53756">
    <property type="entry name" value="UDP-Glycosyltransferase/glycogen phosphorylase"/>
    <property type="match status" value="1"/>
</dbReference>
<protein>
    <submittedName>
        <fullName evidence="3">N-acetyl-alpha-D-glucosaminyl L-malate synthase BshA</fullName>
    </submittedName>
</protein>
<dbReference type="GO" id="GO:0016757">
    <property type="term" value="F:glycosyltransferase activity"/>
    <property type="evidence" value="ECO:0007669"/>
    <property type="project" value="InterPro"/>
</dbReference>
<dbReference type="InterPro" id="IPR001296">
    <property type="entry name" value="Glyco_trans_1"/>
</dbReference>
<dbReference type="NCBIfam" id="TIGR03999">
    <property type="entry name" value="thiol_BshA"/>
    <property type="match status" value="1"/>
</dbReference>
<organism evidence="3 4">
    <name type="scientific">Lacibacter luteus</name>
    <dbReference type="NCBI Taxonomy" id="2508719"/>
    <lineage>
        <taxon>Bacteria</taxon>
        <taxon>Pseudomonadati</taxon>
        <taxon>Bacteroidota</taxon>
        <taxon>Chitinophagia</taxon>
        <taxon>Chitinophagales</taxon>
        <taxon>Chitinophagaceae</taxon>
        <taxon>Lacibacter</taxon>
    </lineage>
</organism>
<feature type="domain" description="Glycosyltransferase subfamily 4-like N-terminal" evidence="2">
    <location>
        <begin position="11"/>
        <end position="180"/>
    </location>
</feature>
<accession>A0A4Q1CHB2</accession>
<dbReference type="GO" id="GO:0071793">
    <property type="term" value="P:bacillithiol biosynthetic process"/>
    <property type="evidence" value="ECO:0007669"/>
    <property type="project" value="InterPro"/>
</dbReference>
<dbReference type="EMBL" id="SDHW01000004">
    <property type="protein sequence ID" value="RXK59291.1"/>
    <property type="molecule type" value="Genomic_DNA"/>
</dbReference>
<dbReference type="RefSeq" id="WP_129131595.1">
    <property type="nucleotide sequence ID" value="NZ_SDHW01000004.1"/>
</dbReference>
<evidence type="ECO:0000313" key="4">
    <source>
        <dbReference type="Proteomes" id="UP000290204"/>
    </source>
</evidence>
<evidence type="ECO:0000259" key="1">
    <source>
        <dbReference type="Pfam" id="PF00534"/>
    </source>
</evidence>
<dbReference type="InterPro" id="IPR028098">
    <property type="entry name" value="Glyco_trans_4-like_N"/>
</dbReference>
<evidence type="ECO:0000259" key="2">
    <source>
        <dbReference type="Pfam" id="PF13439"/>
    </source>
</evidence>
<dbReference type="Proteomes" id="UP000290204">
    <property type="component" value="Unassembled WGS sequence"/>
</dbReference>
<dbReference type="Gene3D" id="3.40.50.2000">
    <property type="entry name" value="Glycogen Phosphorylase B"/>
    <property type="match status" value="2"/>
</dbReference>
<proteinExistence type="predicted"/>
<reference evidence="3 4" key="1">
    <citation type="submission" date="2019-01" db="EMBL/GenBank/DDBJ databases">
        <title>Lacibacter sp. strain TTM-7.</title>
        <authorList>
            <person name="Chen W.-M."/>
        </authorList>
    </citation>
    <scope>NUCLEOTIDE SEQUENCE [LARGE SCALE GENOMIC DNA]</scope>
    <source>
        <strain evidence="3 4">TTM-7</strain>
    </source>
</reference>